<dbReference type="AlphaFoldDB" id="A0A0U1MBU9"/>
<evidence type="ECO:0000313" key="1">
    <source>
        <dbReference type="EMBL" id="CRG92571.1"/>
    </source>
</evidence>
<proteinExistence type="predicted"/>
<dbReference type="EMBL" id="CVMT01000013">
    <property type="protein sequence ID" value="CRG92571.1"/>
    <property type="molecule type" value="Genomic_DNA"/>
</dbReference>
<name>A0A0U1MBU9_TALIS</name>
<dbReference type="Proteomes" id="UP000054383">
    <property type="component" value="Unassembled WGS sequence"/>
</dbReference>
<keyword evidence="2" id="KW-1185">Reference proteome</keyword>
<protein>
    <submittedName>
        <fullName evidence="1">Uncharacterized protein</fullName>
    </submittedName>
</protein>
<gene>
    <name evidence="1" type="ORF">PISL3812_09633</name>
</gene>
<organism evidence="1 2">
    <name type="scientific">Talaromyces islandicus</name>
    <name type="common">Penicillium islandicum</name>
    <dbReference type="NCBI Taxonomy" id="28573"/>
    <lineage>
        <taxon>Eukaryota</taxon>
        <taxon>Fungi</taxon>
        <taxon>Dikarya</taxon>
        <taxon>Ascomycota</taxon>
        <taxon>Pezizomycotina</taxon>
        <taxon>Eurotiomycetes</taxon>
        <taxon>Eurotiomycetidae</taxon>
        <taxon>Eurotiales</taxon>
        <taxon>Trichocomaceae</taxon>
        <taxon>Talaromyces</taxon>
        <taxon>Talaromyces sect. Islandici</taxon>
    </lineage>
</organism>
<dbReference type="OMA" id="QTAHECK"/>
<dbReference type="STRING" id="28573.A0A0U1MBU9"/>
<dbReference type="OrthoDB" id="4243861at2759"/>
<accession>A0A0U1MBU9</accession>
<evidence type="ECO:0000313" key="2">
    <source>
        <dbReference type="Proteomes" id="UP000054383"/>
    </source>
</evidence>
<sequence length="142" mass="16184">MEESKLKLREHIMGQDPETINDFLRTVDSTAIRILGDTPNGILDRTCYLESVRPIVSKVEASLHLNNPDYVYETAHNDISPIPVYVLRLSKRKIGIFRKGELDKSIADRLAELHNGHGKDPLPLLDDRSQTVQYHNPRTLQS</sequence>
<reference evidence="1 2" key="1">
    <citation type="submission" date="2015-04" db="EMBL/GenBank/DDBJ databases">
        <authorList>
            <person name="Syromyatnikov M.Y."/>
            <person name="Popov V.N."/>
        </authorList>
    </citation>
    <scope>NUCLEOTIDE SEQUENCE [LARGE SCALE GENOMIC DNA]</scope>
    <source>
        <strain evidence="1">WF-38-12</strain>
    </source>
</reference>